<evidence type="ECO:0000313" key="1">
    <source>
        <dbReference type="EMBL" id="MEO2216060.1"/>
    </source>
</evidence>
<name>A0ABV0F7K2_9NEIS</name>
<evidence type="ECO:0000313" key="2">
    <source>
        <dbReference type="Proteomes" id="UP001455709"/>
    </source>
</evidence>
<comment type="caution">
    <text evidence="1">The sequence shown here is derived from an EMBL/GenBank/DDBJ whole genome shotgun (WGS) entry which is preliminary data.</text>
</comment>
<organism evidence="1 2">
    <name type="scientific">Chromobacterium vaccinii</name>
    <dbReference type="NCBI Taxonomy" id="1108595"/>
    <lineage>
        <taxon>Bacteria</taxon>
        <taxon>Pseudomonadati</taxon>
        <taxon>Pseudomonadota</taxon>
        <taxon>Betaproteobacteria</taxon>
        <taxon>Neisseriales</taxon>
        <taxon>Chromobacteriaceae</taxon>
        <taxon>Chromobacterium</taxon>
    </lineage>
</organism>
<dbReference type="EMBL" id="JBDOJC010000001">
    <property type="protein sequence ID" value="MEO2216060.1"/>
    <property type="molecule type" value="Genomic_DNA"/>
</dbReference>
<sequence length="245" mass="28671">MTFSIYDLILLISSDCFSKNICITQENNHAERIQQIARNIVPILMNDGDNYFEDVNFSPEKIKEFEELFISKINESHIKEEEKKRVNFLVDIIKNSNNHEYESTAQNTLVSICSHIYWLNTSNLSQTIDNKMLSIIEKIEPIGPGIKQDSTPDWLAIKDMWNKSHSSWDNYIKKITSDVPDSPCTTFDYLINHTKQLDFIYEWKEVLTTEEFIFLKNFLAVEGTFELEKISPLSHQEYQNIINSI</sequence>
<reference evidence="1 2" key="1">
    <citation type="submission" date="2024-05" db="EMBL/GenBank/DDBJ databases">
        <authorList>
            <person name="De Oliveira J.P."/>
            <person name="Noriler S.A."/>
            <person name="De Oliveira A.G."/>
            <person name="Sipoli D.S."/>
        </authorList>
    </citation>
    <scope>NUCLEOTIDE SEQUENCE [LARGE SCALE GENOMIC DNA]</scope>
    <source>
        <strain evidence="1 2">LABIM189</strain>
    </source>
</reference>
<gene>
    <name evidence="1" type="ORF">ABGV49_03135</name>
</gene>
<dbReference type="RefSeq" id="WP_347369709.1">
    <property type="nucleotide sequence ID" value="NZ_JBDOJC010000001.1"/>
</dbReference>
<proteinExistence type="predicted"/>
<protein>
    <submittedName>
        <fullName evidence="1">Uncharacterized protein</fullName>
    </submittedName>
</protein>
<keyword evidence="2" id="KW-1185">Reference proteome</keyword>
<dbReference type="Proteomes" id="UP001455709">
    <property type="component" value="Unassembled WGS sequence"/>
</dbReference>
<accession>A0ABV0F7K2</accession>